<proteinExistence type="predicted"/>
<evidence type="ECO:0008006" key="3">
    <source>
        <dbReference type="Google" id="ProtNLM"/>
    </source>
</evidence>
<keyword evidence="2" id="KW-1185">Reference proteome</keyword>
<comment type="caution">
    <text evidence="1">The sequence shown here is derived from an EMBL/GenBank/DDBJ whole genome shotgun (WGS) entry which is preliminary data.</text>
</comment>
<dbReference type="AlphaFoldDB" id="A0AAV4MKE8"/>
<name>A0AAV4MKE8_CAEEX</name>
<dbReference type="Proteomes" id="UP001054945">
    <property type="component" value="Unassembled WGS sequence"/>
</dbReference>
<reference evidence="1 2" key="1">
    <citation type="submission" date="2021-06" db="EMBL/GenBank/DDBJ databases">
        <title>Caerostris extrusa draft genome.</title>
        <authorList>
            <person name="Kono N."/>
            <person name="Arakawa K."/>
        </authorList>
    </citation>
    <scope>NUCLEOTIDE SEQUENCE [LARGE SCALE GENOMIC DNA]</scope>
</reference>
<protein>
    <recommendedName>
        <fullName evidence="3">Endonuclease/exonuclease/phosphatase domain-containing protein</fullName>
    </recommendedName>
</protein>
<accession>A0AAV4MKE8</accession>
<gene>
    <name evidence="1" type="ORF">CEXT_2191</name>
</gene>
<evidence type="ECO:0000313" key="2">
    <source>
        <dbReference type="Proteomes" id="UP001054945"/>
    </source>
</evidence>
<evidence type="ECO:0000313" key="1">
    <source>
        <dbReference type="EMBL" id="GIX72886.1"/>
    </source>
</evidence>
<dbReference type="EMBL" id="BPLR01002356">
    <property type="protein sequence ID" value="GIX72886.1"/>
    <property type="molecule type" value="Genomic_DNA"/>
</dbReference>
<sequence length="109" mass="12634">MTSDHNPVIFNIDFSLTNNNIPKKYIPNWEKFNYLLSTASYTPTNLNTLHGIENSINHLTQLITTRYDSSCKSINTNITNSHISSSLQSKVIIRNRLRKTWQKHQALCR</sequence>
<organism evidence="1 2">
    <name type="scientific">Caerostris extrusa</name>
    <name type="common">Bark spider</name>
    <name type="synonym">Caerostris bankana</name>
    <dbReference type="NCBI Taxonomy" id="172846"/>
    <lineage>
        <taxon>Eukaryota</taxon>
        <taxon>Metazoa</taxon>
        <taxon>Ecdysozoa</taxon>
        <taxon>Arthropoda</taxon>
        <taxon>Chelicerata</taxon>
        <taxon>Arachnida</taxon>
        <taxon>Araneae</taxon>
        <taxon>Araneomorphae</taxon>
        <taxon>Entelegynae</taxon>
        <taxon>Araneoidea</taxon>
        <taxon>Araneidae</taxon>
        <taxon>Caerostris</taxon>
    </lineage>
</organism>